<evidence type="ECO:0000313" key="1">
    <source>
        <dbReference type="EnsemblPlants" id="OBART04G24570.1"/>
    </source>
</evidence>
<dbReference type="Proteomes" id="UP000026960">
    <property type="component" value="Chromosome 4"/>
</dbReference>
<accession>A0A0D3FZX3</accession>
<reference evidence="1" key="1">
    <citation type="journal article" date="2009" name="Rice">
        <title>De Novo Next Generation Sequencing of Plant Genomes.</title>
        <authorList>
            <person name="Rounsley S."/>
            <person name="Marri P.R."/>
            <person name="Yu Y."/>
            <person name="He R."/>
            <person name="Sisneros N."/>
            <person name="Goicoechea J.L."/>
            <person name="Lee S.J."/>
            <person name="Angelova A."/>
            <person name="Kudrna D."/>
            <person name="Luo M."/>
            <person name="Affourtit J."/>
            <person name="Desany B."/>
            <person name="Knight J."/>
            <person name="Niazi F."/>
            <person name="Egholm M."/>
            <person name="Wing R.A."/>
        </authorList>
    </citation>
    <scope>NUCLEOTIDE SEQUENCE [LARGE SCALE GENOMIC DNA]</scope>
    <source>
        <strain evidence="1">cv. IRGC 105608</strain>
    </source>
</reference>
<keyword evidence="2" id="KW-1185">Reference proteome</keyword>
<reference evidence="1" key="2">
    <citation type="submission" date="2015-03" db="UniProtKB">
        <authorList>
            <consortium name="EnsemblPlants"/>
        </authorList>
    </citation>
    <scope>IDENTIFICATION</scope>
</reference>
<name>A0A0D3FZX3_9ORYZ</name>
<proteinExistence type="predicted"/>
<evidence type="ECO:0000313" key="2">
    <source>
        <dbReference type="Proteomes" id="UP000026960"/>
    </source>
</evidence>
<dbReference type="EnsemblPlants" id="OBART04G24570.1">
    <property type="protein sequence ID" value="OBART04G24570.1"/>
    <property type="gene ID" value="OBART04G24570"/>
</dbReference>
<dbReference type="Gramene" id="OBART04G24570.1">
    <property type="protein sequence ID" value="OBART04G24570.1"/>
    <property type="gene ID" value="OBART04G24570"/>
</dbReference>
<dbReference type="PaxDb" id="65489-OBART04G24570.1"/>
<dbReference type="HOGENOM" id="CLU_2691955_0_0_1"/>
<dbReference type="AlphaFoldDB" id="A0A0D3FZX3"/>
<sequence length="79" mass="8849">MATTHLHGMNQRSRTARCCASGKRERKTLEGIGCTRGAGAVRFHRFPSCPLRANGRDDFGTVRYQYRKVLSHGPEQTSI</sequence>
<organism evidence="1">
    <name type="scientific">Oryza barthii</name>
    <dbReference type="NCBI Taxonomy" id="65489"/>
    <lineage>
        <taxon>Eukaryota</taxon>
        <taxon>Viridiplantae</taxon>
        <taxon>Streptophyta</taxon>
        <taxon>Embryophyta</taxon>
        <taxon>Tracheophyta</taxon>
        <taxon>Spermatophyta</taxon>
        <taxon>Magnoliopsida</taxon>
        <taxon>Liliopsida</taxon>
        <taxon>Poales</taxon>
        <taxon>Poaceae</taxon>
        <taxon>BOP clade</taxon>
        <taxon>Oryzoideae</taxon>
        <taxon>Oryzeae</taxon>
        <taxon>Oryzinae</taxon>
        <taxon>Oryza</taxon>
    </lineage>
</organism>
<protein>
    <submittedName>
        <fullName evidence="1">Uncharacterized protein</fullName>
    </submittedName>
</protein>